<evidence type="ECO:0000313" key="3">
    <source>
        <dbReference type="EMBL" id="RQW90729.1"/>
    </source>
</evidence>
<comment type="caution">
    <text evidence="3">The sequence shown here is derived from an EMBL/GenBank/DDBJ whole genome shotgun (WGS) entry which is preliminary data.</text>
</comment>
<dbReference type="GeneID" id="91359430"/>
<proteinExistence type="predicted"/>
<gene>
    <name evidence="3" type="ORF">DLJ60_19690</name>
</gene>
<feature type="transmembrane region" description="Helical" evidence="1">
    <location>
        <begin position="12"/>
        <end position="35"/>
    </location>
</feature>
<dbReference type="RefSeq" id="WP_043330667.1">
    <property type="nucleotide sequence ID" value="NZ_CBDRBH010000028.1"/>
</dbReference>
<protein>
    <recommendedName>
        <fullName evidence="2">DUF2231 domain-containing protein</fullName>
    </recommendedName>
</protein>
<feature type="transmembrane region" description="Helical" evidence="1">
    <location>
        <begin position="124"/>
        <end position="146"/>
    </location>
</feature>
<dbReference type="Proteomes" id="UP000274694">
    <property type="component" value="Unassembled WGS sequence"/>
</dbReference>
<feature type="transmembrane region" description="Helical" evidence="1">
    <location>
        <begin position="94"/>
        <end position="112"/>
    </location>
</feature>
<keyword evidence="1" id="KW-0472">Membrane</keyword>
<organism evidence="3 4">
    <name type="scientific">Micromonospora chalcea</name>
    <dbReference type="NCBI Taxonomy" id="1874"/>
    <lineage>
        <taxon>Bacteria</taxon>
        <taxon>Bacillati</taxon>
        <taxon>Actinomycetota</taxon>
        <taxon>Actinomycetes</taxon>
        <taxon>Micromonosporales</taxon>
        <taxon>Micromonosporaceae</taxon>
        <taxon>Micromonospora</taxon>
    </lineage>
</organism>
<keyword evidence="4" id="KW-1185">Reference proteome</keyword>
<accession>A0ABX9Y0G3</accession>
<evidence type="ECO:0000313" key="4">
    <source>
        <dbReference type="Proteomes" id="UP000274694"/>
    </source>
</evidence>
<sequence length="160" mass="17501">MFREFNGLPLHVLVIHAVVVLVPLLALFAIAYGLLPRWRHRLDWAVAALAVITPAVAWVATESGEELEGILRAKGYPPDRLQQISEHAEYGDTLFWFSLGLGAAALLLVLSASRFARARNLPRWLPIVLTVAVAVLAGFALVYVYLTGDSGAKMVWDGIV</sequence>
<reference evidence="3 4" key="1">
    <citation type="submission" date="2018-05" db="EMBL/GenBank/DDBJ databases">
        <title>Micromonospora from Atacama Desert.</title>
        <authorList>
            <person name="Carro L."/>
            <person name="Goodfellow M."/>
            <person name="Klenk H.-P."/>
        </authorList>
    </citation>
    <scope>NUCLEOTIDE SEQUENCE [LARGE SCALE GENOMIC DNA]</scope>
    <source>
        <strain evidence="3 4">LB41</strain>
    </source>
</reference>
<dbReference type="Pfam" id="PF09990">
    <property type="entry name" value="DUF2231"/>
    <property type="match status" value="1"/>
</dbReference>
<feature type="transmembrane region" description="Helical" evidence="1">
    <location>
        <begin position="42"/>
        <end position="61"/>
    </location>
</feature>
<dbReference type="EMBL" id="QGTA01000216">
    <property type="protein sequence ID" value="RQW90729.1"/>
    <property type="molecule type" value="Genomic_DNA"/>
</dbReference>
<feature type="domain" description="DUF2231" evidence="2">
    <location>
        <begin position="7"/>
        <end position="157"/>
    </location>
</feature>
<keyword evidence="1" id="KW-0812">Transmembrane</keyword>
<dbReference type="InterPro" id="IPR019251">
    <property type="entry name" value="DUF2231_TM"/>
</dbReference>
<evidence type="ECO:0000259" key="2">
    <source>
        <dbReference type="Pfam" id="PF09990"/>
    </source>
</evidence>
<keyword evidence="1" id="KW-1133">Transmembrane helix</keyword>
<name>A0ABX9Y0G3_MICCH</name>
<evidence type="ECO:0000256" key="1">
    <source>
        <dbReference type="SAM" id="Phobius"/>
    </source>
</evidence>